<gene>
    <name evidence="3" type="ORF">BJ970_002092</name>
</gene>
<organism evidence="3 4">
    <name type="scientific">Saccharopolyspora phatthalungensis</name>
    <dbReference type="NCBI Taxonomy" id="664693"/>
    <lineage>
        <taxon>Bacteria</taxon>
        <taxon>Bacillati</taxon>
        <taxon>Actinomycetota</taxon>
        <taxon>Actinomycetes</taxon>
        <taxon>Pseudonocardiales</taxon>
        <taxon>Pseudonocardiaceae</taxon>
        <taxon>Saccharopolyspora</taxon>
    </lineage>
</organism>
<name>A0A840Q776_9PSEU</name>
<feature type="chain" id="PRO_5039268795" description="DUF4232 domain-containing protein" evidence="1">
    <location>
        <begin position="23"/>
        <end position="214"/>
    </location>
</feature>
<keyword evidence="1" id="KW-0732">Signal</keyword>
<feature type="signal peptide" evidence="1">
    <location>
        <begin position="1"/>
        <end position="22"/>
    </location>
</feature>
<evidence type="ECO:0000313" key="3">
    <source>
        <dbReference type="EMBL" id="MBB5154558.1"/>
    </source>
</evidence>
<accession>A0A840Q776</accession>
<dbReference type="AlphaFoldDB" id="A0A840Q776"/>
<keyword evidence="4" id="KW-1185">Reference proteome</keyword>
<dbReference type="InterPro" id="IPR025326">
    <property type="entry name" value="DUF4232"/>
</dbReference>
<evidence type="ECO:0000256" key="1">
    <source>
        <dbReference type="SAM" id="SignalP"/>
    </source>
</evidence>
<comment type="caution">
    <text evidence="3">The sequence shown here is derived from an EMBL/GenBank/DDBJ whole genome shotgun (WGS) entry which is preliminary data.</text>
</comment>
<evidence type="ECO:0000259" key="2">
    <source>
        <dbReference type="Pfam" id="PF14016"/>
    </source>
</evidence>
<dbReference type="EMBL" id="JACHIW010000001">
    <property type="protein sequence ID" value="MBB5154558.1"/>
    <property type="molecule type" value="Genomic_DNA"/>
</dbReference>
<dbReference type="RefSeq" id="WP_184726055.1">
    <property type="nucleotide sequence ID" value="NZ_JACHIW010000001.1"/>
</dbReference>
<proteinExistence type="predicted"/>
<dbReference type="Proteomes" id="UP000584374">
    <property type="component" value="Unassembled WGS sequence"/>
</dbReference>
<evidence type="ECO:0000313" key="4">
    <source>
        <dbReference type="Proteomes" id="UP000584374"/>
    </source>
</evidence>
<sequence length="214" mass="21631">MPNRTRMLGAIAGLFTGALLLAGCGQPVSDSAVSPSEVGWSSRTPSGVATSASLVDSNNSAQPTGAKCSAADFAVDLNVQPGRPGILLMAVTNRSTWVCSLNGWADVVPQDMAGTSRPDVPSEQVEVPGAPTEISLASGETAFAGVRLELGDKADDHTVVTTGFRAHLPGAEGTVNADIIGTGGSAYGAGYPEFPIKSMQVGSLQPSAQGVTAF</sequence>
<dbReference type="PROSITE" id="PS51257">
    <property type="entry name" value="PROKAR_LIPOPROTEIN"/>
    <property type="match status" value="1"/>
</dbReference>
<dbReference type="Pfam" id="PF14016">
    <property type="entry name" value="DUF4232"/>
    <property type="match status" value="1"/>
</dbReference>
<protein>
    <recommendedName>
        <fullName evidence="2">DUF4232 domain-containing protein</fullName>
    </recommendedName>
</protein>
<feature type="domain" description="DUF4232" evidence="2">
    <location>
        <begin position="68"/>
        <end position="186"/>
    </location>
</feature>
<reference evidence="3 4" key="1">
    <citation type="submission" date="2020-08" db="EMBL/GenBank/DDBJ databases">
        <title>Sequencing the genomes of 1000 actinobacteria strains.</title>
        <authorList>
            <person name="Klenk H.-P."/>
        </authorList>
    </citation>
    <scope>NUCLEOTIDE SEQUENCE [LARGE SCALE GENOMIC DNA]</scope>
    <source>
        <strain evidence="3 4">DSM 45584</strain>
    </source>
</reference>